<dbReference type="EMBL" id="CAIX01000165">
    <property type="protein sequence ID" value="CCI47325.1"/>
    <property type="molecule type" value="Genomic_DNA"/>
</dbReference>
<accession>A0A024GLD5</accession>
<reference evidence="2 3" key="1">
    <citation type="submission" date="2012-05" db="EMBL/GenBank/DDBJ databases">
        <title>Recombination and specialization in a pathogen metapopulation.</title>
        <authorList>
            <person name="Gardiner A."/>
            <person name="Kemen E."/>
            <person name="Schultz-Larsen T."/>
            <person name="MacLean D."/>
            <person name="Van Oosterhout C."/>
            <person name="Jones J.D.G."/>
        </authorList>
    </citation>
    <scope>NUCLEOTIDE SEQUENCE [LARGE SCALE GENOMIC DNA]</scope>
    <source>
        <strain evidence="2 3">Ac Nc2</strain>
    </source>
</reference>
<keyword evidence="3" id="KW-1185">Reference proteome</keyword>
<evidence type="ECO:0000313" key="3">
    <source>
        <dbReference type="Proteomes" id="UP000053237"/>
    </source>
</evidence>
<gene>
    <name evidence="2" type="ORF">BN9_083320</name>
</gene>
<keyword evidence="1" id="KW-0812">Transmembrane</keyword>
<protein>
    <submittedName>
        <fullName evidence="2">Uncharacterized protein</fullName>
    </submittedName>
</protein>
<dbReference type="Proteomes" id="UP000053237">
    <property type="component" value="Unassembled WGS sequence"/>
</dbReference>
<feature type="transmembrane region" description="Helical" evidence="1">
    <location>
        <begin position="113"/>
        <end position="133"/>
    </location>
</feature>
<evidence type="ECO:0000256" key="1">
    <source>
        <dbReference type="SAM" id="Phobius"/>
    </source>
</evidence>
<feature type="transmembrane region" description="Helical" evidence="1">
    <location>
        <begin position="88"/>
        <end position="106"/>
    </location>
</feature>
<dbReference type="InParanoid" id="A0A024GLD5"/>
<comment type="caution">
    <text evidence="2">The sequence shown here is derived from an EMBL/GenBank/DDBJ whole genome shotgun (WGS) entry which is preliminary data.</text>
</comment>
<keyword evidence="1" id="KW-1133">Transmembrane helix</keyword>
<dbReference type="AlphaFoldDB" id="A0A024GLD5"/>
<proteinExistence type="predicted"/>
<name>A0A024GLD5_9STRA</name>
<evidence type="ECO:0000313" key="2">
    <source>
        <dbReference type="EMBL" id="CCI47325.1"/>
    </source>
</evidence>
<sequence length="134" mass="15224">MTDWAITNYFALERNCLVVLFLCSEYSQFSIKQKSTLQNADTTSLYLASHILTQHSSDTGAYCPRTANSFSDCFECGVTKCISSVKPWHATLLIIFIPLVFIVSSFRNRYKCTLFVLILLFEHNIPVSNIIIIP</sequence>
<organism evidence="2 3">
    <name type="scientific">Albugo candida</name>
    <dbReference type="NCBI Taxonomy" id="65357"/>
    <lineage>
        <taxon>Eukaryota</taxon>
        <taxon>Sar</taxon>
        <taxon>Stramenopiles</taxon>
        <taxon>Oomycota</taxon>
        <taxon>Peronosporomycetes</taxon>
        <taxon>Albuginales</taxon>
        <taxon>Albuginaceae</taxon>
        <taxon>Albugo</taxon>
    </lineage>
</organism>
<keyword evidence="1" id="KW-0472">Membrane</keyword>